<dbReference type="SUPFAM" id="SSF54593">
    <property type="entry name" value="Glyoxalase/Bleomycin resistance protein/Dihydroxybiphenyl dioxygenase"/>
    <property type="match status" value="1"/>
</dbReference>
<feature type="domain" description="VOC" evidence="1">
    <location>
        <begin position="7"/>
        <end position="119"/>
    </location>
</feature>
<dbReference type="InterPro" id="IPR004360">
    <property type="entry name" value="Glyas_Fos-R_dOase_dom"/>
</dbReference>
<comment type="caution">
    <text evidence="2">The sequence shown here is derived from an EMBL/GenBank/DDBJ whole genome shotgun (WGS) entry which is preliminary data.</text>
</comment>
<dbReference type="Gene3D" id="3.10.180.10">
    <property type="entry name" value="2,3-Dihydroxybiphenyl 1,2-Dioxygenase, domain 1"/>
    <property type="match status" value="1"/>
</dbReference>
<protein>
    <submittedName>
        <fullName evidence="2">Catechol-2,3-dioxygenase</fullName>
    </submittedName>
</protein>
<keyword evidence="3" id="KW-1185">Reference proteome</keyword>
<dbReference type="Proteomes" id="UP001195624">
    <property type="component" value="Unassembled WGS sequence"/>
</dbReference>
<dbReference type="InterPro" id="IPR029068">
    <property type="entry name" value="Glyas_Bleomycin-R_OHBP_Dase"/>
</dbReference>
<dbReference type="Pfam" id="PF00903">
    <property type="entry name" value="Glyoxalase"/>
    <property type="match status" value="1"/>
</dbReference>
<evidence type="ECO:0000313" key="2">
    <source>
        <dbReference type="EMBL" id="MBP2170071.1"/>
    </source>
</evidence>
<evidence type="ECO:0000259" key="1">
    <source>
        <dbReference type="PROSITE" id="PS51819"/>
    </source>
</evidence>
<sequence length="126" mass="14566">MTIQLSAFDHVHIYVDDIQQATRWYHEVLGFSVCQPLLNWYQQGGPLTLQQGNIHLALFKRQQHAAGHTVAFRCNAAQFIAAQRHLSQHDVTFSLSDHQLSWSIYFSDPFANRYEITSYEYAALQP</sequence>
<dbReference type="RefSeq" id="WP_017800857.1">
    <property type="nucleotide sequence ID" value="NZ_JAGGMQ010000001.1"/>
</dbReference>
<name>A0ABS4PBQ9_9GAMM</name>
<organism evidence="2 3">
    <name type="scientific">Winslowiella toletana</name>
    <dbReference type="NCBI Taxonomy" id="92490"/>
    <lineage>
        <taxon>Bacteria</taxon>
        <taxon>Pseudomonadati</taxon>
        <taxon>Pseudomonadota</taxon>
        <taxon>Gammaproteobacteria</taxon>
        <taxon>Enterobacterales</taxon>
        <taxon>Erwiniaceae</taxon>
        <taxon>Winslowiella</taxon>
    </lineage>
</organism>
<reference evidence="2 3" key="1">
    <citation type="submission" date="2021-03" db="EMBL/GenBank/DDBJ databases">
        <authorList>
            <person name="D'Agostino P."/>
            <person name="Huntemann M."/>
            <person name="Clum A."/>
            <person name="Spunde A."/>
            <person name="Palaniappan K."/>
            <person name="Ritter S."/>
            <person name="Mikhailova N."/>
            <person name="Chen I.-M."/>
            <person name="Stamatis D."/>
            <person name="Reddy T."/>
            <person name="O'Malley R."/>
            <person name="Daum C."/>
            <person name="Shapiro N."/>
            <person name="Ivanova N."/>
            <person name="Kyrpides N."/>
            <person name="Woyke T."/>
        </authorList>
    </citation>
    <scope>NUCLEOTIDE SEQUENCE [LARGE SCALE GENOMIC DNA]</scope>
    <source>
        <strain evidence="2 3">WS4403</strain>
    </source>
</reference>
<dbReference type="PROSITE" id="PS51819">
    <property type="entry name" value="VOC"/>
    <property type="match status" value="1"/>
</dbReference>
<accession>A0ABS4PBQ9</accession>
<dbReference type="InterPro" id="IPR037523">
    <property type="entry name" value="VOC_core"/>
</dbReference>
<dbReference type="EMBL" id="JAGGMQ010000001">
    <property type="protein sequence ID" value="MBP2170071.1"/>
    <property type="molecule type" value="Genomic_DNA"/>
</dbReference>
<evidence type="ECO:0000313" key="3">
    <source>
        <dbReference type="Proteomes" id="UP001195624"/>
    </source>
</evidence>
<reference evidence="3" key="2">
    <citation type="submission" date="2023-07" db="EMBL/GenBank/DDBJ databases">
        <title>Genome mining of underrepresented organisms for secondary metabolites.</title>
        <authorList>
            <person name="D'Agostino P.M."/>
        </authorList>
    </citation>
    <scope>NUCLEOTIDE SEQUENCE [LARGE SCALE GENOMIC DNA]</scope>
    <source>
        <strain evidence="3">WS4403</strain>
    </source>
</reference>
<gene>
    <name evidence="2" type="ORF">J2125_003263</name>
</gene>
<proteinExistence type="predicted"/>